<dbReference type="GO" id="GO:0140956">
    <property type="term" value="F:histone H3K79 trimethyltransferase activity"/>
    <property type="evidence" value="ECO:0007669"/>
    <property type="project" value="UniProtKB-EC"/>
</dbReference>
<dbReference type="EMBL" id="JARJCM010000234">
    <property type="protein sequence ID" value="KAJ7021363.1"/>
    <property type="molecule type" value="Genomic_DNA"/>
</dbReference>
<evidence type="ECO:0000256" key="5">
    <source>
        <dbReference type="ARBA" id="ARBA00022679"/>
    </source>
</evidence>
<feature type="region of interest" description="Disordered" evidence="12">
    <location>
        <begin position="62"/>
        <end position="98"/>
    </location>
</feature>
<comment type="function">
    <text evidence="11">Histone methyltransferase that specifically trimethylates histone H3 to form H3K79me3. This methylation is required for telomere silencing and for the pachytene checkpoint during the meiotic cell cycle by allowing the recruitment of RAD9 to double strand breaks. Nucleosomes are preferred as substrate compared to free histone.</text>
</comment>
<dbReference type="PROSITE" id="PS51569">
    <property type="entry name" value="DOT1"/>
    <property type="match status" value="1"/>
</dbReference>
<evidence type="ECO:0000256" key="1">
    <source>
        <dbReference type="ARBA" id="ARBA00004123"/>
    </source>
</evidence>
<dbReference type="GO" id="GO:0006281">
    <property type="term" value="P:DNA repair"/>
    <property type="evidence" value="ECO:0007669"/>
    <property type="project" value="TreeGrafter"/>
</dbReference>
<dbReference type="GO" id="GO:0032259">
    <property type="term" value="P:methylation"/>
    <property type="evidence" value="ECO:0007669"/>
    <property type="project" value="UniProtKB-KW"/>
</dbReference>
<dbReference type="InterPro" id="IPR030445">
    <property type="entry name" value="H3-K79_meTrfase"/>
</dbReference>
<dbReference type="GO" id="GO:0000077">
    <property type="term" value="P:DNA damage checkpoint signaling"/>
    <property type="evidence" value="ECO:0007669"/>
    <property type="project" value="TreeGrafter"/>
</dbReference>
<dbReference type="Gene3D" id="3.40.50.150">
    <property type="entry name" value="Vaccinia Virus protein VP39"/>
    <property type="match status" value="1"/>
</dbReference>
<dbReference type="Pfam" id="PF08123">
    <property type="entry name" value="DOT1"/>
    <property type="match status" value="1"/>
</dbReference>
<dbReference type="EC" id="2.1.1.360" evidence="2 11"/>
<evidence type="ECO:0000256" key="6">
    <source>
        <dbReference type="ARBA" id="ARBA00022691"/>
    </source>
</evidence>
<feature type="compositionally biased region" description="Basic residues" evidence="12">
    <location>
        <begin position="1"/>
        <end position="12"/>
    </location>
</feature>
<evidence type="ECO:0000256" key="10">
    <source>
        <dbReference type="ARBA" id="ARBA00047770"/>
    </source>
</evidence>
<dbReference type="InterPro" id="IPR025789">
    <property type="entry name" value="DOT1_dom"/>
</dbReference>
<dbReference type="Proteomes" id="UP001218188">
    <property type="component" value="Unassembled WGS sequence"/>
</dbReference>
<evidence type="ECO:0000256" key="7">
    <source>
        <dbReference type="ARBA" id="ARBA00022853"/>
    </source>
</evidence>
<proteinExistence type="inferred from homology"/>
<reference evidence="14" key="1">
    <citation type="submission" date="2023-03" db="EMBL/GenBank/DDBJ databases">
        <title>Massive genome expansion in bonnet fungi (Mycena s.s.) driven by repeated elements and novel gene families across ecological guilds.</title>
        <authorList>
            <consortium name="Lawrence Berkeley National Laboratory"/>
            <person name="Harder C.B."/>
            <person name="Miyauchi S."/>
            <person name="Viragh M."/>
            <person name="Kuo A."/>
            <person name="Thoen E."/>
            <person name="Andreopoulos B."/>
            <person name="Lu D."/>
            <person name="Skrede I."/>
            <person name="Drula E."/>
            <person name="Henrissat B."/>
            <person name="Morin E."/>
            <person name="Kohler A."/>
            <person name="Barry K."/>
            <person name="LaButti K."/>
            <person name="Morin E."/>
            <person name="Salamov A."/>
            <person name="Lipzen A."/>
            <person name="Mereny Z."/>
            <person name="Hegedus B."/>
            <person name="Baldrian P."/>
            <person name="Stursova M."/>
            <person name="Weitz H."/>
            <person name="Taylor A."/>
            <person name="Grigoriev I.V."/>
            <person name="Nagy L.G."/>
            <person name="Martin F."/>
            <person name="Kauserud H."/>
        </authorList>
    </citation>
    <scope>NUCLEOTIDE SEQUENCE</scope>
    <source>
        <strain evidence="14">CBHHK200</strain>
    </source>
</reference>
<protein>
    <recommendedName>
        <fullName evidence="3 11">Histone-lysine N-methyltransferase, H3 lysine-79 specific</fullName>
        <ecNumber evidence="2 11">2.1.1.360</ecNumber>
    </recommendedName>
    <alternativeName>
        <fullName evidence="9 11">Histone H3-K79 methyltransferase</fullName>
    </alternativeName>
</protein>
<accession>A0AAD6S6L6</accession>
<dbReference type="PANTHER" id="PTHR21451:SF0">
    <property type="entry name" value="HISTONE-LYSINE N-METHYLTRANSFERASE, H3 LYSINE-79 SPECIFIC"/>
    <property type="match status" value="1"/>
</dbReference>
<evidence type="ECO:0000256" key="8">
    <source>
        <dbReference type="ARBA" id="ARBA00023242"/>
    </source>
</evidence>
<dbReference type="PANTHER" id="PTHR21451">
    <property type="entry name" value="HISTONE H3 METHYLTRANSFERASE"/>
    <property type="match status" value="1"/>
</dbReference>
<gene>
    <name evidence="14" type="ORF">C8F04DRAFT_1273793</name>
</gene>
<dbReference type="GO" id="GO:0005634">
    <property type="term" value="C:nucleus"/>
    <property type="evidence" value="ECO:0007669"/>
    <property type="project" value="UniProtKB-SubCell"/>
</dbReference>
<evidence type="ECO:0000256" key="9">
    <source>
        <dbReference type="ARBA" id="ARBA00029821"/>
    </source>
</evidence>
<keyword evidence="8 11" id="KW-0539">Nucleus</keyword>
<evidence type="ECO:0000313" key="15">
    <source>
        <dbReference type="Proteomes" id="UP001218188"/>
    </source>
</evidence>
<dbReference type="Gene3D" id="1.10.260.170">
    <property type="match status" value="1"/>
</dbReference>
<evidence type="ECO:0000256" key="3">
    <source>
        <dbReference type="ARBA" id="ARBA00020987"/>
    </source>
</evidence>
<name>A0AAD6S6L6_9AGAR</name>
<evidence type="ECO:0000313" key="14">
    <source>
        <dbReference type="EMBL" id="KAJ7021363.1"/>
    </source>
</evidence>
<comment type="similarity">
    <text evidence="11">Belongs to the class I-like SAM-binding methyltransferase superfamily. DOT1 family.</text>
</comment>
<comment type="subcellular location">
    <subcellularLocation>
        <location evidence="1 11">Nucleus</location>
    </subcellularLocation>
</comment>
<comment type="caution">
    <text evidence="14">The sequence shown here is derived from an EMBL/GenBank/DDBJ whole genome shotgun (WGS) entry which is preliminary data.</text>
</comment>
<keyword evidence="7 11" id="KW-0156">Chromatin regulator</keyword>
<keyword evidence="15" id="KW-1185">Reference proteome</keyword>
<evidence type="ECO:0000259" key="13">
    <source>
        <dbReference type="PROSITE" id="PS51569"/>
    </source>
</evidence>
<feature type="compositionally biased region" description="Polar residues" evidence="12">
    <location>
        <begin position="76"/>
        <end position="90"/>
    </location>
</feature>
<keyword evidence="5 11" id="KW-0808">Transferase</keyword>
<keyword evidence="6 11" id="KW-0949">S-adenosyl-L-methionine</keyword>
<dbReference type="SUPFAM" id="SSF53335">
    <property type="entry name" value="S-adenosyl-L-methionine-dependent methyltransferases"/>
    <property type="match status" value="1"/>
</dbReference>
<comment type="activity regulation">
    <text evidence="11">Ubiquitination of histone H2B to form H2BK123ub1 is required for efficient DOT1 methyltransferase activity on histone H3.</text>
</comment>
<keyword evidence="4 11" id="KW-0489">Methyltransferase</keyword>
<sequence>MHQPKTKRKHKGEQHPQPQLDWANVVISREPVLVRPTSSWQPGAAKYYILGPQTRALKEVTRAPPAASPIPRPPQDVSTLSRCKQAQQGPRPSVDHHISSTDVVAQCAAQYRPYFLDLAATPFPWVTLAYPALNTDERFTLAEPRNSVNYNPIWDLEQTIYTIIHTCIDPQLRARFGPIPKDPRLGPISASHLPASCPESTLVLDLRAASLRRDGDTFLQTAATINHQLQRAPKAMVLRNYAAFSSQVYGELMPTLLWEIFEQAGLDNKSLFLDLGSGSGNAVFQASLQTGCKSFGIELQMWGLEMGPVDLVQGDMLTSQRLDRLLPAADLILVNNKVFDQSLNKQLLLKFLDLKNGAYVISLKSFSPHDSDRVTERNLDRIGRIFKTQERDYRAGDVSWAGSGGKYYIHRVDLDACARRGAAALARRAAFQNSR</sequence>
<organism evidence="14 15">
    <name type="scientific">Mycena alexandri</name>
    <dbReference type="NCBI Taxonomy" id="1745969"/>
    <lineage>
        <taxon>Eukaryota</taxon>
        <taxon>Fungi</taxon>
        <taxon>Dikarya</taxon>
        <taxon>Basidiomycota</taxon>
        <taxon>Agaricomycotina</taxon>
        <taxon>Agaricomycetes</taxon>
        <taxon>Agaricomycetidae</taxon>
        <taxon>Agaricales</taxon>
        <taxon>Marasmiineae</taxon>
        <taxon>Mycenaceae</taxon>
        <taxon>Mycena</taxon>
    </lineage>
</organism>
<feature type="domain" description="DOT1" evidence="13">
    <location>
        <begin position="124"/>
        <end position="425"/>
    </location>
</feature>
<comment type="miscellaneous">
    <text evidence="11">In contrast to other lysine histone methyltransferases, it does not contain a SET domain, suggesting the existence of another mechanism for methylation of lysine residues of histones.</text>
</comment>
<evidence type="ECO:0000256" key="11">
    <source>
        <dbReference type="RuleBase" id="RU271113"/>
    </source>
</evidence>
<feature type="region of interest" description="Disordered" evidence="12">
    <location>
        <begin position="1"/>
        <end position="21"/>
    </location>
</feature>
<dbReference type="AlphaFoldDB" id="A0AAD6S6L6"/>
<evidence type="ECO:0000256" key="12">
    <source>
        <dbReference type="SAM" id="MobiDB-lite"/>
    </source>
</evidence>
<dbReference type="InterPro" id="IPR029063">
    <property type="entry name" value="SAM-dependent_MTases_sf"/>
</dbReference>
<comment type="catalytic activity">
    <reaction evidence="10 11">
        <text>L-lysyl(79)-[histone H3] + 3 S-adenosyl-L-methionine = N(6),N(6),N(6)-trimethyl-L-lysyl(79)-[histone H3] + 3 S-adenosyl-L-homocysteine + 3 H(+)</text>
        <dbReference type="Rhea" id="RHEA:60328"/>
        <dbReference type="Rhea" id="RHEA-COMP:15549"/>
        <dbReference type="Rhea" id="RHEA-COMP:15552"/>
        <dbReference type="ChEBI" id="CHEBI:15378"/>
        <dbReference type="ChEBI" id="CHEBI:29969"/>
        <dbReference type="ChEBI" id="CHEBI:57856"/>
        <dbReference type="ChEBI" id="CHEBI:59789"/>
        <dbReference type="ChEBI" id="CHEBI:61961"/>
        <dbReference type="EC" id="2.1.1.360"/>
    </reaction>
</comment>
<evidence type="ECO:0000256" key="2">
    <source>
        <dbReference type="ARBA" id="ARBA00012190"/>
    </source>
</evidence>
<evidence type="ECO:0000256" key="4">
    <source>
        <dbReference type="ARBA" id="ARBA00022603"/>
    </source>
</evidence>